<dbReference type="PANTHER" id="PTHR11902">
    <property type="entry name" value="ENOLASE"/>
    <property type="match status" value="1"/>
</dbReference>
<dbReference type="PANTHER" id="PTHR11902:SF10">
    <property type="entry name" value="GAMMA-ENOLASE"/>
    <property type="match status" value="1"/>
</dbReference>
<dbReference type="GO" id="GO:0004634">
    <property type="term" value="F:phosphopyruvate hydratase activity"/>
    <property type="evidence" value="ECO:0007669"/>
    <property type="project" value="UniProtKB-EC"/>
</dbReference>
<dbReference type="InterPro" id="IPR029017">
    <property type="entry name" value="Enolase-like_N"/>
</dbReference>
<evidence type="ECO:0000256" key="8">
    <source>
        <dbReference type="ARBA" id="ARBA00031125"/>
    </source>
</evidence>
<gene>
    <name evidence="11" type="primary">ENO2</name>
</gene>
<dbReference type="SUPFAM" id="SSF54826">
    <property type="entry name" value="Enolase N-terminal domain-like"/>
    <property type="match status" value="1"/>
</dbReference>
<dbReference type="SFLD" id="SFLDS00001">
    <property type="entry name" value="Enolase"/>
    <property type="match status" value="1"/>
</dbReference>
<evidence type="ECO:0000259" key="10">
    <source>
        <dbReference type="SMART" id="SM01193"/>
    </source>
</evidence>
<dbReference type="AlphaFoldDB" id="A0A670Z9P2"/>
<keyword evidence="5" id="KW-0460">Magnesium</keyword>
<evidence type="ECO:0000256" key="3">
    <source>
        <dbReference type="ARBA" id="ARBA00009604"/>
    </source>
</evidence>
<dbReference type="InterPro" id="IPR000941">
    <property type="entry name" value="Enolase"/>
</dbReference>
<dbReference type="PROSITE" id="PS00164">
    <property type="entry name" value="ENOLASE"/>
    <property type="match status" value="1"/>
</dbReference>
<dbReference type="UniPathway" id="UPA00109">
    <property type="reaction ID" value="UER00187"/>
</dbReference>
<sequence>MSIEEIRAREILDSRGNPTVEVDLYTSKGMFRAAVPSGASTGIYEALELRDNDKSRFLGKGVLQAVDHINSTIAPALVNSAFSVVEQEKIDNLMLELDGTENKSLELLKEAIEKAGYTDKIVIGMDVAASEFYRDGKYDLDFKSPDDPSRYISADELGDLYQSFVRDYPVVSIEDPFDQDDWEAWSKFTANVGIQIVGDDLTVTNPKRIEHAVEEKACNCLLLKVNQIGSVTEAIQACKLAQENGWGVMVSHRSGETEDTFIADLVVGLCTGQIKTGAPCRSERLAKYNQLMRIEEELGDEARFAGHNFRNPSVL</sequence>
<feature type="domain" description="Enolase N-terminal" evidence="10">
    <location>
        <begin position="3"/>
        <end position="118"/>
    </location>
</feature>
<evidence type="ECO:0000313" key="11">
    <source>
        <dbReference type="Ensembl" id="ENSPTXP00000020827.1"/>
    </source>
</evidence>
<dbReference type="InterPro" id="IPR020810">
    <property type="entry name" value="Enolase_C"/>
</dbReference>
<dbReference type="GO" id="GO:0006096">
    <property type="term" value="P:glycolytic process"/>
    <property type="evidence" value="ECO:0007669"/>
    <property type="project" value="UniProtKB-UniPathway"/>
</dbReference>
<comment type="cofactor">
    <cofactor evidence="1">
        <name>Mg(2+)</name>
        <dbReference type="ChEBI" id="CHEBI:18420"/>
    </cofactor>
</comment>
<dbReference type="GeneTree" id="ENSGT00950000182805"/>
<name>A0A670Z9P2_PSETE</name>
<evidence type="ECO:0000256" key="7">
    <source>
        <dbReference type="ARBA" id="ARBA00023239"/>
    </source>
</evidence>
<feature type="domain" description="Enolase C-terminal TIM barrel" evidence="9">
    <location>
        <begin position="71"/>
        <end position="312"/>
    </location>
</feature>
<organism evidence="11 12">
    <name type="scientific">Pseudonaja textilis</name>
    <name type="common">Eastern brown snake</name>
    <dbReference type="NCBI Taxonomy" id="8673"/>
    <lineage>
        <taxon>Eukaryota</taxon>
        <taxon>Metazoa</taxon>
        <taxon>Chordata</taxon>
        <taxon>Craniata</taxon>
        <taxon>Vertebrata</taxon>
        <taxon>Euteleostomi</taxon>
        <taxon>Lepidosauria</taxon>
        <taxon>Squamata</taxon>
        <taxon>Bifurcata</taxon>
        <taxon>Unidentata</taxon>
        <taxon>Episquamata</taxon>
        <taxon>Toxicofera</taxon>
        <taxon>Serpentes</taxon>
        <taxon>Colubroidea</taxon>
        <taxon>Elapidae</taxon>
        <taxon>Hydrophiinae</taxon>
        <taxon>Pseudonaja</taxon>
    </lineage>
</organism>
<evidence type="ECO:0000256" key="5">
    <source>
        <dbReference type="ARBA" id="ARBA00022842"/>
    </source>
</evidence>
<dbReference type="SMART" id="SM01193">
    <property type="entry name" value="Enolase_N"/>
    <property type="match status" value="1"/>
</dbReference>
<dbReference type="GO" id="GO:0000015">
    <property type="term" value="C:phosphopyruvate hydratase complex"/>
    <property type="evidence" value="ECO:0007669"/>
    <property type="project" value="InterPro"/>
</dbReference>
<dbReference type="EC" id="4.2.1.11" evidence="4"/>
<dbReference type="InterPro" id="IPR020811">
    <property type="entry name" value="Enolase_N"/>
</dbReference>
<reference evidence="11" key="1">
    <citation type="submission" date="2025-08" db="UniProtKB">
        <authorList>
            <consortium name="Ensembl"/>
        </authorList>
    </citation>
    <scope>IDENTIFICATION</scope>
</reference>
<evidence type="ECO:0000259" key="9">
    <source>
        <dbReference type="SMART" id="SM01192"/>
    </source>
</evidence>
<protein>
    <recommendedName>
        <fullName evidence="4">phosphopyruvate hydratase</fullName>
        <ecNumber evidence="4">4.2.1.11</ecNumber>
    </recommendedName>
    <alternativeName>
        <fullName evidence="8">2-phospho-D-glycerate hydro-lyase</fullName>
    </alternativeName>
</protein>
<evidence type="ECO:0000256" key="1">
    <source>
        <dbReference type="ARBA" id="ARBA00001946"/>
    </source>
</evidence>
<evidence type="ECO:0000256" key="6">
    <source>
        <dbReference type="ARBA" id="ARBA00023152"/>
    </source>
</evidence>
<comment type="similarity">
    <text evidence="3">Belongs to the enolase family.</text>
</comment>
<dbReference type="SMART" id="SM01192">
    <property type="entry name" value="Enolase_C"/>
    <property type="match status" value="1"/>
</dbReference>
<dbReference type="GO" id="GO:0000287">
    <property type="term" value="F:magnesium ion binding"/>
    <property type="evidence" value="ECO:0007669"/>
    <property type="project" value="InterPro"/>
</dbReference>
<evidence type="ECO:0000313" key="12">
    <source>
        <dbReference type="Proteomes" id="UP000472273"/>
    </source>
</evidence>
<dbReference type="InterPro" id="IPR020809">
    <property type="entry name" value="Enolase_CS"/>
</dbReference>
<dbReference type="CDD" id="cd03313">
    <property type="entry name" value="enolase"/>
    <property type="match status" value="1"/>
</dbReference>
<comment type="pathway">
    <text evidence="2">Carbohydrate degradation; glycolysis; pyruvate from D-glyceraldehyde 3-phosphate: step 4/5.</text>
</comment>
<reference evidence="11" key="2">
    <citation type="submission" date="2025-09" db="UniProtKB">
        <authorList>
            <consortium name="Ensembl"/>
        </authorList>
    </citation>
    <scope>IDENTIFICATION</scope>
</reference>
<keyword evidence="12" id="KW-1185">Reference proteome</keyword>
<accession>A0A670Z9P2</accession>
<proteinExistence type="inferred from homology"/>
<dbReference type="Pfam" id="PF00113">
    <property type="entry name" value="Enolase_C"/>
    <property type="match status" value="1"/>
</dbReference>
<evidence type="ECO:0000256" key="4">
    <source>
        <dbReference type="ARBA" id="ARBA00012058"/>
    </source>
</evidence>
<keyword evidence="7" id="KW-0456">Lyase</keyword>
<dbReference type="Proteomes" id="UP000472273">
    <property type="component" value="Unplaced"/>
</dbReference>
<dbReference type="Gene3D" id="3.20.20.120">
    <property type="entry name" value="Enolase-like C-terminal domain"/>
    <property type="match status" value="1"/>
</dbReference>
<keyword evidence="6" id="KW-0324">Glycolysis</keyword>
<dbReference type="SUPFAM" id="SSF51604">
    <property type="entry name" value="Enolase C-terminal domain-like"/>
    <property type="match status" value="1"/>
</dbReference>
<dbReference type="Ensembl" id="ENSPTXT00000021465.1">
    <property type="protein sequence ID" value="ENSPTXP00000020827.1"/>
    <property type="gene ID" value="ENSPTXG00000014244.1"/>
</dbReference>
<evidence type="ECO:0000256" key="2">
    <source>
        <dbReference type="ARBA" id="ARBA00005031"/>
    </source>
</evidence>
<dbReference type="InterPro" id="IPR036849">
    <property type="entry name" value="Enolase-like_C_sf"/>
</dbReference>